<dbReference type="AlphaFoldDB" id="A0A5C5GB50"/>
<accession>A0A5C5GB50</accession>
<evidence type="ECO:0000313" key="3">
    <source>
        <dbReference type="Proteomes" id="UP000314011"/>
    </source>
</evidence>
<dbReference type="RefSeq" id="WP_140195989.1">
    <property type="nucleotide sequence ID" value="NZ_CP065915.1"/>
</dbReference>
<name>A0A5C5GB50_9RHOB</name>
<proteinExistence type="predicted"/>
<organism evidence="2 3">
    <name type="scientific">Pelagovum pacificum</name>
    <dbReference type="NCBI Taxonomy" id="2588711"/>
    <lineage>
        <taxon>Bacteria</taxon>
        <taxon>Pseudomonadati</taxon>
        <taxon>Pseudomonadota</taxon>
        <taxon>Alphaproteobacteria</taxon>
        <taxon>Rhodobacterales</taxon>
        <taxon>Paracoccaceae</taxon>
        <taxon>Pelagovum</taxon>
    </lineage>
</organism>
<comment type="caution">
    <text evidence="2">The sequence shown here is derived from an EMBL/GenBank/DDBJ whole genome shotgun (WGS) entry which is preliminary data.</text>
</comment>
<protein>
    <submittedName>
        <fullName evidence="2">Uncharacterized protein</fullName>
    </submittedName>
</protein>
<keyword evidence="1" id="KW-1133">Transmembrane helix</keyword>
<keyword evidence="3" id="KW-1185">Reference proteome</keyword>
<evidence type="ECO:0000313" key="2">
    <source>
        <dbReference type="EMBL" id="TNY31204.1"/>
    </source>
</evidence>
<keyword evidence="1" id="KW-0812">Transmembrane</keyword>
<feature type="transmembrane region" description="Helical" evidence="1">
    <location>
        <begin position="61"/>
        <end position="81"/>
    </location>
</feature>
<reference evidence="2 3" key="1">
    <citation type="submission" date="2019-06" db="EMBL/GenBank/DDBJ databases">
        <title>Genome of new Rhodobacteraceae sp. SM1903.</title>
        <authorList>
            <person name="Ren X."/>
        </authorList>
    </citation>
    <scope>NUCLEOTIDE SEQUENCE [LARGE SCALE GENOMIC DNA]</scope>
    <source>
        <strain evidence="2 3">SM1903</strain>
    </source>
</reference>
<feature type="transmembrane region" description="Helical" evidence="1">
    <location>
        <begin position="35"/>
        <end position="54"/>
    </location>
</feature>
<dbReference type="EMBL" id="VFFF01000002">
    <property type="protein sequence ID" value="TNY31204.1"/>
    <property type="molecule type" value="Genomic_DNA"/>
</dbReference>
<evidence type="ECO:0000256" key="1">
    <source>
        <dbReference type="SAM" id="Phobius"/>
    </source>
</evidence>
<dbReference type="Proteomes" id="UP000314011">
    <property type="component" value="Unassembled WGS sequence"/>
</dbReference>
<sequence>MSAGAFALLILLLVAAPLAFWPPAGIMMMTAYATQPVWSVAVSALTIAAAIFADRRIGGRALGALVLGIHLGSALSFLRWAKLMAA</sequence>
<keyword evidence="1" id="KW-0472">Membrane</keyword>
<gene>
    <name evidence="2" type="ORF">FHY64_14325</name>
</gene>